<protein>
    <submittedName>
        <fullName evidence="2">Uncharacterized protein</fullName>
    </submittedName>
</protein>
<reference evidence="2" key="2">
    <citation type="submission" date="2020-09" db="EMBL/GenBank/DDBJ databases">
        <authorList>
            <person name="Sun Q."/>
            <person name="Ohkuma M."/>
        </authorList>
    </citation>
    <scope>NUCLEOTIDE SEQUENCE</scope>
    <source>
        <strain evidence="2">JCM 10088</strain>
    </source>
</reference>
<keyword evidence="3" id="KW-1185">Reference proteome</keyword>
<dbReference type="EMBL" id="BMNL01000003">
    <property type="protein sequence ID" value="GGP21910.1"/>
    <property type="molecule type" value="Genomic_DNA"/>
</dbReference>
<dbReference type="AlphaFoldDB" id="A0A830GWM8"/>
<evidence type="ECO:0000313" key="3">
    <source>
        <dbReference type="Proteomes" id="UP000610960"/>
    </source>
</evidence>
<evidence type="ECO:0000313" key="2">
    <source>
        <dbReference type="EMBL" id="GGP21910.1"/>
    </source>
</evidence>
<reference evidence="2" key="1">
    <citation type="journal article" date="2014" name="Int. J. Syst. Evol. Microbiol.">
        <title>Complete genome sequence of Corynebacterium casei LMG S-19264T (=DSM 44701T), isolated from a smear-ripened cheese.</title>
        <authorList>
            <consortium name="US DOE Joint Genome Institute (JGI-PGF)"/>
            <person name="Walter F."/>
            <person name="Albersmeier A."/>
            <person name="Kalinowski J."/>
            <person name="Ruckert C."/>
        </authorList>
    </citation>
    <scope>NUCLEOTIDE SEQUENCE</scope>
    <source>
        <strain evidence="2">JCM 10088</strain>
    </source>
</reference>
<evidence type="ECO:0000256" key="1">
    <source>
        <dbReference type="SAM" id="Phobius"/>
    </source>
</evidence>
<keyword evidence="1" id="KW-1133">Transmembrane helix</keyword>
<keyword evidence="1" id="KW-0812">Transmembrane</keyword>
<name>A0A830GWM8_9CREN</name>
<dbReference type="Proteomes" id="UP000610960">
    <property type="component" value="Unassembled WGS sequence"/>
</dbReference>
<proteinExistence type="predicted"/>
<organism evidence="2 3">
    <name type="scientific">Thermocladium modestius</name>
    <dbReference type="NCBI Taxonomy" id="62609"/>
    <lineage>
        <taxon>Archaea</taxon>
        <taxon>Thermoproteota</taxon>
        <taxon>Thermoprotei</taxon>
        <taxon>Thermoproteales</taxon>
        <taxon>Thermoproteaceae</taxon>
        <taxon>Thermocladium</taxon>
    </lineage>
</organism>
<comment type="caution">
    <text evidence="2">The sequence shown here is derived from an EMBL/GenBank/DDBJ whole genome shotgun (WGS) entry which is preliminary data.</text>
</comment>
<feature type="transmembrane region" description="Helical" evidence="1">
    <location>
        <begin position="51"/>
        <end position="71"/>
    </location>
</feature>
<feature type="transmembrane region" description="Helical" evidence="1">
    <location>
        <begin position="21"/>
        <end position="39"/>
    </location>
</feature>
<keyword evidence="1" id="KW-0472">Membrane</keyword>
<accession>A0A830GWM8</accession>
<sequence length="84" mass="9852">MLAAFMIGITSVYLIIEKDRYYLESTLILLLYIAIYELFKDYINSMEFSIAIQLSIIFLLYMIYIVIKYLLRAGQSRHGLSQTP</sequence>
<gene>
    <name evidence="2" type="ORF">GCM10007981_15640</name>
</gene>